<evidence type="ECO:0000313" key="7">
    <source>
        <dbReference type="Proteomes" id="UP000267448"/>
    </source>
</evidence>
<evidence type="ECO:0000259" key="5">
    <source>
        <dbReference type="PROSITE" id="PS50977"/>
    </source>
</evidence>
<organism evidence="6 7">
    <name type="scientific">Shewanella canadensis</name>
    <dbReference type="NCBI Taxonomy" id="271096"/>
    <lineage>
        <taxon>Bacteria</taxon>
        <taxon>Pseudomonadati</taxon>
        <taxon>Pseudomonadota</taxon>
        <taxon>Gammaproteobacteria</taxon>
        <taxon>Alteromonadales</taxon>
        <taxon>Shewanellaceae</taxon>
        <taxon>Shewanella</taxon>
    </lineage>
</organism>
<dbReference type="InterPro" id="IPR001647">
    <property type="entry name" value="HTH_TetR"/>
</dbReference>
<evidence type="ECO:0000313" key="6">
    <source>
        <dbReference type="EMBL" id="RTR35937.1"/>
    </source>
</evidence>
<evidence type="ECO:0000256" key="2">
    <source>
        <dbReference type="ARBA" id="ARBA00023125"/>
    </source>
</evidence>
<dbReference type="Pfam" id="PF00440">
    <property type="entry name" value="TetR_N"/>
    <property type="match status" value="1"/>
</dbReference>
<name>A0A431WKB1_9GAMM</name>
<keyword evidence="3" id="KW-0804">Transcription</keyword>
<evidence type="ECO:0000256" key="4">
    <source>
        <dbReference type="PROSITE-ProRule" id="PRU00335"/>
    </source>
</evidence>
<evidence type="ECO:0000256" key="1">
    <source>
        <dbReference type="ARBA" id="ARBA00023015"/>
    </source>
</evidence>
<gene>
    <name evidence="6" type="ORF">EKG38_24245</name>
</gene>
<comment type="caution">
    <text evidence="6">The sequence shown here is derived from an EMBL/GenBank/DDBJ whole genome shotgun (WGS) entry which is preliminary data.</text>
</comment>
<dbReference type="Gene3D" id="1.10.357.10">
    <property type="entry name" value="Tetracycline Repressor, domain 2"/>
    <property type="match status" value="1"/>
</dbReference>
<dbReference type="PANTHER" id="PTHR47506:SF1">
    <property type="entry name" value="HTH-TYPE TRANSCRIPTIONAL REGULATOR YJDC"/>
    <property type="match status" value="1"/>
</dbReference>
<dbReference type="InterPro" id="IPR009057">
    <property type="entry name" value="Homeodomain-like_sf"/>
</dbReference>
<sequence>MTGKVTRQRFSKNQWLEAGLIMLSNQGVDKLSIGNLSRTVGVAKTSFYWHFKDRQDLLDHMLEYWVSEFNAVLTDNPDLPQLPPKQRLQAIADTVVGQDLAKYELAIRGWASHDEAAMAVFDNIHSRRMAVIQRAFADADFDEQEQKTRAELFNCYLNWGKVMNNDPLSFKTTVNRLIPMLLQAPVEAG</sequence>
<keyword evidence="7" id="KW-1185">Reference proteome</keyword>
<reference evidence="6 7" key="1">
    <citation type="submission" date="2018-12" db="EMBL/GenBank/DDBJ databases">
        <authorList>
            <person name="Yu L."/>
        </authorList>
    </citation>
    <scope>NUCLEOTIDE SEQUENCE [LARGE SCALE GENOMIC DNA]</scope>
    <source>
        <strain evidence="6 7">HAW-EB2</strain>
    </source>
</reference>
<dbReference type="PROSITE" id="PS50977">
    <property type="entry name" value="HTH_TETR_2"/>
    <property type="match status" value="1"/>
</dbReference>
<protein>
    <submittedName>
        <fullName evidence="6">TetR/AcrR family transcriptional regulator</fullName>
    </submittedName>
</protein>
<dbReference type="PANTHER" id="PTHR47506">
    <property type="entry name" value="TRANSCRIPTIONAL REGULATORY PROTEIN"/>
    <property type="match status" value="1"/>
</dbReference>
<keyword evidence="2 4" id="KW-0238">DNA-binding</keyword>
<feature type="DNA-binding region" description="H-T-H motif" evidence="4">
    <location>
        <begin position="32"/>
        <end position="51"/>
    </location>
</feature>
<dbReference type="RefSeq" id="WP_126523455.1">
    <property type="nucleotide sequence ID" value="NZ_RXNU01000027.1"/>
</dbReference>
<dbReference type="GO" id="GO:0003677">
    <property type="term" value="F:DNA binding"/>
    <property type="evidence" value="ECO:0007669"/>
    <property type="project" value="UniProtKB-UniRule"/>
</dbReference>
<dbReference type="AlphaFoldDB" id="A0A431WKB1"/>
<feature type="domain" description="HTH tetR-type" evidence="5">
    <location>
        <begin position="9"/>
        <end position="69"/>
    </location>
</feature>
<dbReference type="Proteomes" id="UP000267448">
    <property type="component" value="Unassembled WGS sequence"/>
</dbReference>
<evidence type="ECO:0000256" key="3">
    <source>
        <dbReference type="ARBA" id="ARBA00023163"/>
    </source>
</evidence>
<accession>A0A431WKB1</accession>
<dbReference type="SUPFAM" id="SSF46689">
    <property type="entry name" value="Homeodomain-like"/>
    <property type="match status" value="1"/>
</dbReference>
<dbReference type="EMBL" id="RXNU01000027">
    <property type="protein sequence ID" value="RTR35937.1"/>
    <property type="molecule type" value="Genomic_DNA"/>
</dbReference>
<keyword evidence="1" id="KW-0805">Transcription regulation</keyword>
<dbReference type="OrthoDB" id="4541465at2"/>
<proteinExistence type="predicted"/>